<dbReference type="AlphaFoldDB" id="A0AAP6GEF7"/>
<name>A0AAP6GEF7_AERME</name>
<feature type="signal peptide" evidence="1">
    <location>
        <begin position="1"/>
        <end position="17"/>
    </location>
</feature>
<accession>A0AAP6GEF7</accession>
<gene>
    <name evidence="2" type="ORF">SJS82_18300</name>
</gene>
<dbReference type="EMBL" id="JAWZXF010000020">
    <property type="protein sequence ID" value="MDX7923880.1"/>
    <property type="molecule type" value="Genomic_DNA"/>
</dbReference>
<evidence type="ECO:0000313" key="2">
    <source>
        <dbReference type="EMBL" id="MDX7923880.1"/>
    </source>
</evidence>
<dbReference type="Proteomes" id="UP001285835">
    <property type="component" value="Unassembled WGS sequence"/>
</dbReference>
<reference evidence="2" key="1">
    <citation type="submission" date="2023-11" db="EMBL/GenBank/DDBJ databases">
        <title>WGS of Aeromonas in Northern Israel.</title>
        <authorList>
            <person name="Hershko Y."/>
        </authorList>
    </citation>
    <scope>NUCLEOTIDE SEQUENCE</scope>
    <source>
        <strain evidence="2">02297</strain>
    </source>
</reference>
<proteinExistence type="predicted"/>
<evidence type="ECO:0008006" key="4">
    <source>
        <dbReference type="Google" id="ProtNLM"/>
    </source>
</evidence>
<feature type="chain" id="PRO_5043031264" description="Fibrinogen C-terminal domain-containing protein" evidence="1">
    <location>
        <begin position="18"/>
        <end position="282"/>
    </location>
</feature>
<comment type="caution">
    <text evidence="2">The sequence shown here is derived from an EMBL/GenBank/DDBJ whole genome shotgun (WGS) entry which is preliminary data.</text>
</comment>
<evidence type="ECO:0000313" key="3">
    <source>
        <dbReference type="Proteomes" id="UP001285835"/>
    </source>
</evidence>
<organism evidence="2 3">
    <name type="scientific">Aeromonas media</name>
    <dbReference type="NCBI Taxonomy" id="651"/>
    <lineage>
        <taxon>Bacteria</taxon>
        <taxon>Pseudomonadati</taxon>
        <taxon>Pseudomonadota</taxon>
        <taxon>Gammaproteobacteria</taxon>
        <taxon>Aeromonadales</taxon>
        <taxon>Aeromonadaceae</taxon>
        <taxon>Aeromonas</taxon>
    </lineage>
</organism>
<protein>
    <recommendedName>
        <fullName evidence="4">Fibrinogen C-terminal domain-containing protein</fullName>
    </recommendedName>
</protein>
<sequence length="282" mass="31552">MKAVYISLLAMAFGVNATVVEYQLEQDGIVDGVITESVSIDLKANKQQDAFSGYDEFSVTRGYFSDNEEIIRFDKTTKDNVSYYLGTKSEDGQYKGNWYDTNGNGGDFRLLSPDVENEGCSGAIQTGWYNGQYCNMEIDGGGWQLIAIRMGGGVGNSVDKITALDKSQYIRSEEWISLKEKMKEILFVQPNTGIWGVMNILNASAPDLCEPLSDDLGSRVLLHAEDSGCDGSGLDYTYIGHPQDVYQGNLYFHSKKFPLWTIDGRNNSQEYFYSDQLMVYVR</sequence>
<keyword evidence="1" id="KW-0732">Signal</keyword>
<dbReference type="RefSeq" id="WP_319917901.1">
    <property type="nucleotide sequence ID" value="NZ_JAWZXF010000020.1"/>
</dbReference>
<evidence type="ECO:0000256" key="1">
    <source>
        <dbReference type="SAM" id="SignalP"/>
    </source>
</evidence>